<evidence type="ECO:0000313" key="2">
    <source>
        <dbReference type="EMBL" id="MFC6672301.1"/>
    </source>
</evidence>
<organism evidence="2 3">
    <name type="scientific">Marinobacterium aestuariivivens</name>
    <dbReference type="NCBI Taxonomy" id="1698799"/>
    <lineage>
        <taxon>Bacteria</taxon>
        <taxon>Pseudomonadati</taxon>
        <taxon>Pseudomonadota</taxon>
        <taxon>Gammaproteobacteria</taxon>
        <taxon>Oceanospirillales</taxon>
        <taxon>Oceanospirillaceae</taxon>
        <taxon>Marinobacterium</taxon>
    </lineage>
</organism>
<keyword evidence="2" id="KW-0378">Hydrolase</keyword>
<dbReference type="InterPro" id="IPR052906">
    <property type="entry name" value="Type_IV_Methyl-Rstrct_Enzyme"/>
</dbReference>
<dbReference type="EMBL" id="JBHSWE010000001">
    <property type="protein sequence ID" value="MFC6672301.1"/>
    <property type="molecule type" value="Genomic_DNA"/>
</dbReference>
<dbReference type="PANTHER" id="PTHR30015:SF7">
    <property type="entry name" value="TYPE IV METHYL-DIRECTED RESTRICTION ENZYME ECOKMRR"/>
    <property type="match status" value="1"/>
</dbReference>
<dbReference type="SUPFAM" id="SSF52980">
    <property type="entry name" value="Restriction endonuclease-like"/>
    <property type="match status" value="1"/>
</dbReference>
<dbReference type="RefSeq" id="WP_379910748.1">
    <property type="nucleotide sequence ID" value="NZ_JBHSWE010000001.1"/>
</dbReference>
<keyword evidence="3" id="KW-1185">Reference proteome</keyword>
<dbReference type="InterPro" id="IPR011335">
    <property type="entry name" value="Restrct_endonuc-II-like"/>
</dbReference>
<accession>A0ABW2A491</accession>
<evidence type="ECO:0000313" key="3">
    <source>
        <dbReference type="Proteomes" id="UP001596422"/>
    </source>
</evidence>
<dbReference type="PANTHER" id="PTHR30015">
    <property type="entry name" value="MRR RESTRICTION SYSTEM PROTEIN"/>
    <property type="match status" value="1"/>
</dbReference>
<proteinExistence type="predicted"/>
<evidence type="ECO:0000259" key="1">
    <source>
        <dbReference type="Pfam" id="PF04471"/>
    </source>
</evidence>
<keyword evidence="2" id="KW-0540">Nuclease</keyword>
<name>A0ABW2A491_9GAMM</name>
<protein>
    <submittedName>
        <fullName evidence="2">Restriction endonuclease</fullName>
    </submittedName>
</protein>
<sequence length="221" mass="25176">MHENDLNDVPDWLGGGHLCVREYVSCCDSCGWWRIHTYKETDGDIEGISTIIKNAVLRKYDLSGKDIPINVLQQYLRNNYEDVINIHDQQMEKLVQSVFSEHFSCEVEHIGKSHDGGIDLLLVRSDNPTVIQVKRRKKLSHIESVSGIRELLGAALLKESKNCIYVSTCSNFSKPANTAAARALELGIVESYELYDFSRFSDVLKLTARSNVEPWRQFLEI</sequence>
<comment type="caution">
    <text evidence="2">The sequence shown here is derived from an EMBL/GenBank/DDBJ whole genome shotgun (WGS) entry which is preliminary data.</text>
</comment>
<dbReference type="Gene3D" id="3.40.1350.10">
    <property type="match status" value="1"/>
</dbReference>
<feature type="domain" description="Restriction endonuclease type IV Mrr" evidence="1">
    <location>
        <begin position="86"/>
        <end position="195"/>
    </location>
</feature>
<dbReference type="InterPro" id="IPR011856">
    <property type="entry name" value="tRNA_endonuc-like_dom_sf"/>
</dbReference>
<gene>
    <name evidence="2" type="ORF">ACFQDL_21190</name>
</gene>
<dbReference type="InterPro" id="IPR007560">
    <property type="entry name" value="Restrct_endonuc_IV_Mrr"/>
</dbReference>
<dbReference type="GO" id="GO:0004519">
    <property type="term" value="F:endonuclease activity"/>
    <property type="evidence" value="ECO:0007669"/>
    <property type="project" value="UniProtKB-KW"/>
</dbReference>
<reference evidence="3" key="1">
    <citation type="journal article" date="2019" name="Int. J. Syst. Evol. Microbiol.">
        <title>The Global Catalogue of Microorganisms (GCM) 10K type strain sequencing project: providing services to taxonomists for standard genome sequencing and annotation.</title>
        <authorList>
            <consortium name="The Broad Institute Genomics Platform"/>
            <consortium name="The Broad Institute Genome Sequencing Center for Infectious Disease"/>
            <person name="Wu L."/>
            <person name="Ma J."/>
        </authorList>
    </citation>
    <scope>NUCLEOTIDE SEQUENCE [LARGE SCALE GENOMIC DNA]</scope>
    <source>
        <strain evidence="3">NBRC 111756</strain>
    </source>
</reference>
<dbReference type="Proteomes" id="UP001596422">
    <property type="component" value="Unassembled WGS sequence"/>
</dbReference>
<dbReference type="Pfam" id="PF04471">
    <property type="entry name" value="Mrr_cat"/>
    <property type="match status" value="1"/>
</dbReference>
<keyword evidence="2" id="KW-0255">Endonuclease</keyword>